<evidence type="ECO:0000256" key="2">
    <source>
        <dbReference type="ARBA" id="ARBA00022801"/>
    </source>
</evidence>
<dbReference type="GO" id="GO:0008409">
    <property type="term" value="F:5'-3' exonuclease activity"/>
    <property type="evidence" value="ECO:0007669"/>
    <property type="project" value="InterPro"/>
</dbReference>
<dbReference type="OrthoDB" id="39472at10239"/>
<keyword evidence="5" id="KW-1185">Reference proteome</keyword>
<dbReference type="Gene3D" id="3.40.50.1010">
    <property type="entry name" value="5'-nuclease"/>
    <property type="match status" value="1"/>
</dbReference>
<dbReference type="InterPro" id="IPR038969">
    <property type="entry name" value="FEN"/>
</dbReference>
<dbReference type="Pfam" id="PF02739">
    <property type="entry name" value="5_3_exonuc_N"/>
    <property type="match status" value="1"/>
</dbReference>
<dbReference type="GO" id="GO:0033567">
    <property type="term" value="P:DNA replication, Okazaki fragment processing"/>
    <property type="evidence" value="ECO:0007669"/>
    <property type="project" value="InterPro"/>
</dbReference>
<reference evidence="4 5" key="1">
    <citation type="journal article" date="2015" name="Genome Announc.">
        <title>The 474-Kilobase-Pair Complete Genome Sequence of CeV-01B, a Virus Infecting Haptolina (Chrysochromulina) ericina (Prymnesiophyceae).</title>
        <authorList>
            <person name="Gallot-Lavallee L."/>
            <person name="Pagarete A."/>
            <person name="Legendre M."/>
            <person name="Santini S."/>
            <person name="Sandaa R.A."/>
            <person name="Himmelbauer H."/>
            <person name="Ogata H."/>
            <person name="Bratbak G."/>
            <person name="Claverie J.M."/>
        </authorList>
    </citation>
    <scope>NUCLEOTIDE SEQUENCE [LARGE SCALE GENOMIC DNA]</scope>
    <source>
        <strain evidence="4">CeV-01B</strain>
    </source>
</reference>
<dbReference type="PANTHER" id="PTHR42646">
    <property type="entry name" value="FLAP ENDONUCLEASE XNI"/>
    <property type="match status" value="1"/>
</dbReference>
<dbReference type="InterPro" id="IPR029060">
    <property type="entry name" value="PIN-like_dom_sf"/>
</dbReference>
<dbReference type="SUPFAM" id="SSF47807">
    <property type="entry name" value="5' to 3' exonuclease, C-terminal subdomain"/>
    <property type="match status" value="1"/>
</dbReference>
<gene>
    <name evidence="4" type="ORF">ceV_328</name>
</gene>
<dbReference type="EMBL" id="KT820662">
    <property type="protein sequence ID" value="ALH23234.1"/>
    <property type="molecule type" value="Genomic_DNA"/>
</dbReference>
<organism evidence="4 5">
    <name type="scientific">Chrysochromulina ericina virus CeV-01B</name>
    <dbReference type="NCBI Taxonomy" id="3070830"/>
    <lineage>
        <taxon>Viruses</taxon>
        <taxon>Varidnaviria</taxon>
        <taxon>Bamfordvirae</taxon>
        <taxon>Nucleocytoviricota</taxon>
        <taxon>Megaviricetes</taxon>
        <taxon>Imitervirales</taxon>
        <taxon>Mesomimiviridae</taxon>
        <taxon>Tethysvirus</taxon>
        <taxon>Tethysvirus raunefjordenense</taxon>
    </lineage>
</organism>
<sequence>MTSTNYILLDTSYFIFYRYYALIGWWKLAQPEVELGNPIKNEIFVEKFKKTFVEKLKEIPKRLKIKDYKLLAGLDCPRKDIWRNSLFDKYKENRVYDDTFMGGPFFKLGKDILKELNIPTLYHRQLEADDCNALTCKYIMSQIPDSNVYIIANDMDYLQLASDKVKIINLQYKDLTTSKKWSGNAEQDLFCKIVIGDKSDDIPAIFKKCGPKTAIKYFNDKTAFDKQLETENAYERYEKNKKLVDFDEIPEDLVLEFMVNLNIE</sequence>
<dbReference type="GO" id="GO:0017108">
    <property type="term" value="F:5'-flap endonuclease activity"/>
    <property type="evidence" value="ECO:0007669"/>
    <property type="project" value="InterPro"/>
</dbReference>
<name>A0A0N9QAP6_9VIRU</name>
<dbReference type="Proteomes" id="UP000203826">
    <property type="component" value="Segment"/>
</dbReference>
<dbReference type="InterPro" id="IPR036279">
    <property type="entry name" value="5-3_exonuclease_C_sf"/>
</dbReference>
<evidence type="ECO:0000313" key="4">
    <source>
        <dbReference type="EMBL" id="ALH23234.1"/>
    </source>
</evidence>
<dbReference type="SUPFAM" id="SSF88723">
    <property type="entry name" value="PIN domain-like"/>
    <property type="match status" value="1"/>
</dbReference>
<feature type="domain" description="5'-3' exonuclease" evidence="3">
    <location>
        <begin position="5"/>
        <end position="256"/>
    </location>
</feature>
<dbReference type="Gene3D" id="1.10.150.20">
    <property type="entry name" value="5' to 3' exonuclease, C-terminal subdomain"/>
    <property type="match status" value="1"/>
</dbReference>
<evidence type="ECO:0000256" key="1">
    <source>
        <dbReference type="ARBA" id="ARBA00022722"/>
    </source>
</evidence>
<evidence type="ECO:0000313" key="5">
    <source>
        <dbReference type="Proteomes" id="UP000203826"/>
    </source>
</evidence>
<protein>
    <submittedName>
        <fullName evidence="4">Ribonuclease H</fullName>
    </submittedName>
</protein>
<evidence type="ECO:0000259" key="3">
    <source>
        <dbReference type="SMART" id="SM00475"/>
    </source>
</evidence>
<dbReference type="InterPro" id="IPR020046">
    <property type="entry name" value="5-3_exonucl_a-hlix_arch_N"/>
</dbReference>
<keyword evidence="2" id="KW-0378">Hydrolase</keyword>
<dbReference type="SMART" id="SM00475">
    <property type="entry name" value="53EXOc"/>
    <property type="match status" value="1"/>
</dbReference>
<keyword evidence="1" id="KW-0540">Nuclease</keyword>
<dbReference type="KEGG" id="vg:26049195"/>
<dbReference type="PANTHER" id="PTHR42646:SF2">
    <property type="entry name" value="5'-3' EXONUCLEASE FAMILY PROTEIN"/>
    <property type="match status" value="1"/>
</dbReference>
<dbReference type="GO" id="GO:0003677">
    <property type="term" value="F:DNA binding"/>
    <property type="evidence" value="ECO:0007669"/>
    <property type="project" value="InterPro"/>
</dbReference>
<accession>A0A0N9QAP6</accession>
<proteinExistence type="predicted"/>
<dbReference type="InterPro" id="IPR002421">
    <property type="entry name" value="5-3_exonuclease"/>
</dbReference>